<evidence type="ECO:0000313" key="2">
    <source>
        <dbReference type="Proteomes" id="UP000611762"/>
    </source>
</evidence>
<accession>A0A926HY45</accession>
<organism evidence="1 2">
    <name type="scientific">Congzhengia minquanensis</name>
    <dbReference type="NCBI Taxonomy" id="2763657"/>
    <lineage>
        <taxon>Bacteria</taxon>
        <taxon>Bacillati</taxon>
        <taxon>Bacillota</taxon>
        <taxon>Clostridia</taxon>
        <taxon>Eubacteriales</taxon>
        <taxon>Oscillospiraceae</taxon>
        <taxon>Congzhengia</taxon>
    </lineage>
</organism>
<keyword evidence="2" id="KW-1185">Reference proteome</keyword>
<name>A0A926HY45_9FIRM</name>
<protein>
    <submittedName>
        <fullName evidence="1">Glycosyltransferase family 4 protein</fullName>
    </submittedName>
</protein>
<dbReference type="RefSeq" id="WP_249310520.1">
    <property type="nucleotide sequence ID" value="NZ_JACRSU010000001.1"/>
</dbReference>
<sequence length="409" mass="47274">MKCIFLGGLYPKEIQVELFQYSHGKLSFAANLHQWNMIEGLESNLKCPVDLISAYFLPTYPKYEYKKVKSFSWRHCNGANDIGLGFINIRGIRQFDQARQFYACLKRWLVKNYDEKRKIVFIYTLSYPMMSAVYKLKKRGFSFHACLIVPDIPSLLAHYGERKDLYSKLTIAYNLKHLDFYLSAADSFVLLTEQMKDMLKVGRKPYCVIDGLYSVKNKFEDAIENSGKTMVYTGSLHREYGICELLSAFCCEESEDWKLIIAGSGNAEDEVKKAEKEQSNIVFLGTLQMPEILKLQREATILVNPRPVDGIDAKYSFPSKTMEYMLSGRPVFMNLLPGMDPIYADYLLTPERFQTDSFKKALPMVMKMEQKELNMIGKKAQMYVLDHKASNVQMKKVVDMIDVSLHREK</sequence>
<dbReference type="Pfam" id="PF13692">
    <property type="entry name" value="Glyco_trans_1_4"/>
    <property type="match status" value="1"/>
</dbReference>
<dbReference type="EMBL" id="JACRSU010000001">
    <property type="protein sequence ID" value="MBC8539421.1"/>
    <property type="molecule type" value="Genomic_DNA"/>
</dbReference>
<reference evidence="1" key="1">
    <citation type="submission" date="2020-08" db="EMBL/GenBank/DDBJ databases">
        <title>Genome public.</title>
        <authorList>
            <person name="Liu C."/>
            <person name="Sun Q."/>
        </authorList>
    </citation>
    <scope>NUCLEOTIDE SEQUENCE</scope>
    <source>
        <strain evidence="1">H8</strain>
    </source>
</reference>
<dbReference type="Proteomes" id="UP000611762">
    <property type="component" value="Unassembled WGS sequence"/>
</dbReference>
<dbReference type="AlphaFoldDB" id="A0A926HY45"/>
<comment type="caution">
    <text evidence="1">The sequence shown here is derived from an EMBL/GenBank/DDBJ whole genome shotgun (WGS) entry which is preliminary data.</text>
</comment>
<evidence type="ECO:0000313" key="1">
    <source>
        <dbReference type="EMBL" id="MBC8539421.1"/>
    </source>
</evidence>
<gene>
    <name evidence="1" type="ORF">H8698_00330</name>
</gene>
<proteinExistence type="predicted"/>
<dbReference type="Gene3D" id="3.40.50.2000">
    <property type="entry name" value="Glycogen Phosphorylase B"/>
    <property type="match status" value="1"/>
</dbReference>
<dbReference type="SUPFAM" id="SSF53756">
    <property type="entry name" value="UDP-Glycosyltransferase/glycogen phosphorylase"/>
    <property type="match status" value="1"/>
</dbReference>